<dbReference type="GO" id="GO:0016755">
    <property type="term" value="F:aminoacyltransferase activity"/>
    <property type="evidence" value="ECO:0007669"/>
    <property type="project" value="InterPro"/>
</dbReference>
<dbReference type="GO" id="GO:0009252">
    <property type="term" value="P:peptidoglycan biosynthetic process"/>
    <property type="evidence" value="ECO:0007669"/>
    <property type="project" value="UniProtKB-KW"/>
</dbReference>
<dbReference type="SUPFAM" id="SSF55729">
    <property type="entry name" value="Acyl-CoA N-acyltransferases (Nat)"/>
    <property type="match status" value="1"/>
</dbReference>
<evidence type="ECO:0000313" key="7">
    <source>
        <dbReference type="EMBL" id="PIU03393.1"/>
    </source>
</evidence>
<dbReference type="GO" id="GO:0071555">
    <property type="term" value="P:cell wall organization"/>
    <property type="evidence" value="ECO:0007669"/>
    <property type="project" value="UniProtKB-KW"/>
</dbReference>
<organism evidence="7 8">
    <name type="scientific">Candidatus Shapirobacteria bacterium CG08_land_8_20_14_0_20_39_18</name>
    <dbReference type="NCBI Taxonomy" id="1974883"/>
    <lineage>
        <taxon>Bacteria</taxon>
        <taxon>Candidatus Shapironibacteriota</taxon>
    </lineage>
</organism>
<dbReference type="Gene3D" id="3.40.630.30">
    <property type="match status" value="1"/>
</dbReference>
<dbReference type="AlphaFoldDB" id="A0A2M6XCJ0"/>
<dbReference type="PROSITE" id="PS51191">
    <property type="entry name" value="FEMABX"/>
    <property type="match status" value="1"/>
</dbReference>
<dbReference type="GO" id="GO:0008360">
    <property type="term" value="P:regulation of cell shape"/>
    <property type="evidence" value="ECO:0007669"/>
    <property type="project" value="UniProtKB-KW"/>
</dbReference>
<reference evidence="8" key="1">
    <citation type="submission" date="2017-09" db="EMBL/GenBank/DDBJ databases">
        <title>Depth-based differentiation of microbial function through sediment-hosted aquifers and enrichment of novel symbionts in the deep terrestrial subsurface.</title>
        <authorList>
            <person name="Probst A.J."/>
            <person name="Ladd B."/>
            <person name="Jarett J.K."/>
            <person name="Geller-Mcgrath D.E."/>
            <person name="Sieber C.M.K."/>
            <person name="Emerson J.B."/>
            <person name="Anantharaman K."/>
            <person name="Thomas B.C."/>
            <person name="Malmstrom R."/>
            <person name="Stieglmeier M."/>
            <person name="Klingl A."/>
            <person name="Woyke T."/>
            <person name="Ryan C.M."/>
            <person name="Banfield J.F."/>
        </authorList>
    </citation>
    <scope>NUCLEOTIDE SEQUENCE [LARGE SCALE GENOMIC DNA]</scope>
</reference>
<name>A0A2M6XCJ0_9BACT</name>
<dbReference type="Proteomes" id="UP000228996">
    <property type="component" value="Unassembled WGS sequence"/>
</dbReference>
<evidence type="ECO:0000256" key="4">
    <source>
        <dbReference type="ARBA" id="ARBA00022984"/>
    </source>
</evidence>
<keyword evidence="6" id="KW-0961">Cell wall biogenesis/degradation</keyword>
<protein>
    <recommendedName>
        <fullName evidence="9">BioF2-like acetyltransferase domain-containing protein</fullName>
    </recommendedName>
</protein>
<evidence type="ECO:0000256" key="3">
    <source>
        <dbReference type="ARBA" id="ARBA00022960"/>
    </source>
</evidence>
<sequence>MKNIRQSPAYGLYLKKLNWQVYKEKEFQYYVRKLPLLGNFVKILKPLKSPNSLTLDSLAKKHHAFAVAVDYSPSKTLQLDLTPSLDEIQAQMDKDTRYEIRKAEENKILVKKSEDIESFIDIWTQNAKRRGFWVPFKKEIRAIFESFGKNAYLFLTYSNFQLPASNFPLAGALILLANDTASYFHAASTPEGRKLAAPSLVVWEAIKIAKKNGCKIFDFEGIIDPRDKNTKKWGGFTRFKKGFGGKEVEYPLPITKYYNPVIKFLFSLFS</sequence>
<keyword evidence="5" id="KW-0012">Acyltransferase</keyword>
<dbReference type="Pfam" id="PF02388">
    <property type="entry name" value="FemAB"/>
    <property type="match status" value="2"/>
</dbReference>
<dbReference type="InterPro" id="IPR050644">
    <property type="entry name" value="PG_Glycine_Bridge_Synth"/>
</dbReference>
<evidence type="ECO:0008006" key="9">
    <source>
        <dbReference type="Google" id="ProtNLM"/>
    </source>
</evidence>
<gene>
    <name evidence="7" type="ORF">COT44_03035</name>
</gene>
<dbReference type="InterPro" id="IPR016181">
    <property type="entry name" value="Acyl_CoA_acyltransferase"/>
</dbReference>
<keyword evidence="4" id="KW-0573">Peptidoglycan synthesis</keyword>
<keyword evidence="2" id="KW-0808">Transferase</keyword>
<evidence type="ECO:0000256" key="6">
    <source>
        <dbReference type="ARBA" id="ARBA00023316"/>
    </source>
</evidence>
<evidence type="ECO:0000256" key="1">
    <source>
        <dbReference type="ARBA" id="ARBA00009943"/>
    </source>
</evidence>
<dbReference type="PANTHER" id="PTHR36174">
    <property type="entry name" value="LIPID II:GLYCINE GLYCYLTRANSFERASE"/>
    <property type="match status" value="1"/>
</dbReference>
<evidence type="ECO:0000313" key="8">
    <source>
        <dbReference type="Proteomes" id="UP000228996"/>
    </source>
</evidence>
<dbReference type="PANTHER" id="PTHR36174:SF1">
    <property type="entry name" value="LIPID II:GLYCINE GLYCYLTRANSFERASE"/>
    <property type="match status" value="1"/>
</dbReference>
<comment type="similarity">
    <text evidence="1">Belongs to the FemABX family.</text>
</comment>
<accession>A0A2M6XCJ0</accession>
<proteinExistence type="inferred from homology"/>
<keyword evidence="3" id="KW-0133">Cell shape</keyword>
<dbReference type="InterPro" id="IPR003447">
    <property type="entry name" value="FEMABX"/>
</dbReference>
<dbReference type="EMBL" id="PEYO01000017">
    <property type="protein sequence ID" value="PIU03393.1"/>
    <property type="molecule type" value="Genomic_DNA"/>
</dbReference>
<evidence type="ECO:0000256" key="5">
    <source>
        <dbReference type="ARBA" id="ARBA00023315"/>
    </source>
</evidence>
<comment type="caution">
    <text evidence="7">The sequence shown here is derived from an EMBL/GenBank/DDBJ whole genome shotgun (WGS) entry which is preliminary data.</text>
</comment>
<evidence type="ECO:0000256" key="2">
    <source>
        <dbReference type="ARBA" id="ARBA00022679"/>
    </source>
</evidence>